<evidence type="ECO:0000313" key="7">
    <source>
        <dbReference type="Proteomes" id="UP000184221"/>
    </source>
</evidence>
<feature type="domain" description="HTH gntR-type" evidence="5">
    <location>
        <begin position="10"/>
        <end position="77"/>
    </location>
</feature>
<gene>
    <name evidence="6" type="ORF">SAMN05443551_0722</name>
</gene>
<sequence>MAEVAVINRASLSQQIRDTLLERIVSGSLKPGDRLIELKIADEMQTSQAPVREALRELEAIGLIETQRNRGARVRVIDEAELAEIYSVRAELEALAGEIVARDAPQTANSLEKILDRMRKAATRADEKKFAMLNSEFHSTIVEASKNSTLREMWESLSVRSRTRLNMSRTAADLQLLAESHQAIIDAIASGEPSQARDISWRHVRDNAPSGSAQ</sequence>
<keyword evidence="1" id="KW-0805">Transcription regulation</keyword>
<dbReference type="STRING" id="996342.SAMN05443551_0722"/>
<name>A0A1M5N1S7_9RHOB</name>
<evidence type="ECO:0000313" key="6">
    <source>
        <dbReference type="EMBL" id="SHG82953.1"/>
    </source>
</evidence>
<accession>A0A1M5N1S7</accession>
<protein>
    <submittedName>
        <fullName evidence="6">Transcriptional regulator, GntR family</fullName>
    </submittedName>
</protein>
<dbReference type="Pfam" id="PF07729">
    <property type="entry name" value="FCD"/>
    <property type="match status" value="1"/>
</dbReference>
<dbReference type="InterPro" id="IPR036388">
    <property type="entry name" value="WH-like_DNA-bd_sf"/>
</dbReference>
<dbReference type="EMBL" id="FQXC01000001">
    <property type="protein sequence ID" value="SHG82953.1"/>
    <property type="molecule type" value="Genomic_DNA"/>
</dbReference>
<dbReference type="Proteomes" id="UP000184221">
    <property type="component" value="Unassembled WGS sequence"/>
</dbReference>
<dbReference type="CDD" id="cd07377">
    <property type="entry name" value="WHTH_GntR"/>
    <property type="match status" value="1"/>
</dbReference>
<dbReference type="InterPro" id="IPR011711">
    <property type="entry name" value="GntR_C"/>
</dbReference>
<evidence type="ECO:0000256" key="3">
    <source>
        <dbReference type="ARBA" id="ARBA00023163"/>
    </source>
</evidence>
<dbReference type="SMART" id="SM00345">
    <property type="entry name" value="HTH_GNTR"/>
    <property type="match status" value="1"/>
</dbReference>
<keyword evidence="3" id="KW-0804">Transcription</keyword>
<dbReference type="InterPro" id="IPR036390">
    <property type="entry name" value="WH_DNA-bd_sf"/>
</dbReference>
<dbReference type="PROSITE" id="PS50949">
    <property type="entry name" value="HTH_GNTR"/>
    <property type="match status" value="1"/>
</dbReference>
<dbReference type="Gene3D" id="1.10.10.10">
    <property type="entry name" value="Winged helix-like DNA-binding domain superfamily/Winged helix DNA-binding domain"/>
    <property type="match status" value="1"/>
</dbReference>
<evidence type="ECO:0000256" key="1">
    <source>
        <dbReference type="ARBA" id="ARBA00023015"/>
    </source>
</evidence>
<dbReference type="AlphaFoldDB" id="A0A1M5N1S7"/>
<evidence type="ECO:0000256" key="4">
    <source>
        <dbReference type="SAM" id="MobiDB-lite"/>
    </source>
</evidence>
<dbReference type="PANTHER" id="PTHR43537:SF24">
    <property type="entry name" value="GLUCONATE OPERON TRANSCRIPTIONAL REPRESSOR"/>
    <property type="match status" value="1"/>
</dbReference>
<organism evidence="6 7">
    <name type="scientific">Marivita hallyeonensis</name>
    <dbReference type="NCBI Taxonomy" id="996342"/>
    <lineage>
        <taxon>Bacteria</taxon>
        <taxon>Pseudomonadati</taxon>
        <taxon>Pseudomonadota</taxon>
        <taxon>Alphaproteobacteria</taxon>
        <taxon>Rhodobacterales</taxon>
        <taxon>Roseobacteraceae</taxon>
        <taxon>Marivita</taxon>
    </lineage>
</organism>
<reference evidence="6 7" key="1">
    <citation type="submission" date="2016-11" db="EMBL/GenBank/DDBJ databases">
        <authorList>
            <person name="Jaros S."/>
            <person name="Januszkiewicz K."/>
            <person name="Wedrychowicz H."/>
        </authorList>
    </citation>
    <scope>NUCLEOTIDE SEQUENCE [LARGE SCALE GENOMIC DNA]</scope>
    <source>
        <strain evidence="6 7">DSM 29431</strain>
    </source>
</reference>
<dbReference type="RefSeq" id="WP_178346836.1">
    <property type="nucleotide sequence ID" value="NZ_FQXC01000001.1"/>
</dbReference>
<dbReference type="PANTHER" id="PTHR43537">
    <property type="entry name" value="TRANSCRIPTIONAL REGULATOR, GNTR FAMILY"/>
    <property type="match status" value="1"/>
</dbReference>
<dbReference type="GO" id="GO:0003700">
    <property type="term" value="F:DNA-binding transcription factor activity"/>
    <property type="evidence" value="ECO:0007669"/>
    <property type="project" value="InterPro"/>
</dbReference>
<evidence type="ECO:0000259" key="5">
    <source>
        <dbReference type="PROSITE" id="PS50949"/>
    </source>
</evidence>
<dbReference type="InterPro" id="IPR000524">
    <property type="entry name" value="Tscrpt_reg_HTH_GntR"/>
</dbReference>
<evidence type="ECO:0000256" key="2">
    <source>
        <dbReference type="ARBA" id="ARBA00023125"/>
    </source>
</evidence>
<dbReference type="GO" id="GO:0003677">
    <property type="term" value="F:DNA binding"/>
    <property type="evidence" value="ECO:0007669"/>
    <property type="project" value="UniProtKB-KW"/>
</dbReference>
<dbReference type="Gene3D" id="1.20.120.530">
    <property type="entry name" value="GntR ligand-binding domain-like"/>
    <property type="match status" value="1"/>
</dbReference>
<dbReference type="SMART" id="SM00895">
    <property type="entry name" value="FCD"/>
    <property type="match status" value="1"/>
</dbReference>
<proteinExistence type="predicted"/>
<keyword evidence="2" id="KW-0238">DNA-binding</keyword>
<dbReference type="InterPro" id="IPR008920">
    <property type="entry name" value="TF_FadR/GntR_C"/>
</dbReference>
<dbReference type="Pfam" id="PF00392">
    <property type="entry name" value="GntR"/>
    <property type="match status" value="1"/>
</dbReference>
<feature type="region of interest" description="Disordered" evidence="4">
    <location>
        <begin position="195"/>
        <end position="214"/>
    </location>
</feature>
<dbReference type="SUPFAM" id="SSF48008">
    <property type="entry name" value="GntR ligand-binding domain-like"/>
    <property type="match status" value="1"/>
</dbReference>
<dbReference type="SUPFAM" id="SSF46785">
    <property type="entry name" value="Winged helix' DNA-binding domain"/>
    <property type="match status" value="1"/>
</dbReference>
<keyword evidence="7" id="KW-1185">Reference proteome</keyword>